<dbReference type="RefSeq" id="WP_100786104.1">
    <property type="nucleotide sequence ID" value="NZ_NPDU01000015.1"/>
</dbReference>
<protein>
    <recommendedName>
        <fullName evidence="6">Porin</fullName>
    </recommendedName>
</protein>
<evidence type="ECO:0008006" key="6">
    <source>
        <dbReference type="Google" id="ProtNLM"/>
    </source>
</evidence>
<keyword evidence="1" id="KW-0732">Signal</keyword>
<reference evidence="4 5" key="1">
    <citation type="submission" date="2017-07" db="EMBL/GenBank/DDBJ databases">
        <title>Leptospira spp. isolated from tropical soils.</title>
        <authorList>
            <person name="Thibeaux R."/>
            <person name="Iraola G."/>
            <person name="Ferres I."/>
            <person name="Bierque E."/>
            <person name="Girault D."/>
            <person name="Soupe-Gilbert M.-E."/>
            <person name="Picardeau M."/>
            <person name="Goarant C."/>
        </authorList>
    </citation>
    <scope>NUCLEOTIDE SEQUENCE [LARGE SCALE GENOMIC DNA]</scope>
    <source>
        <strain evidence="2 5">FH2-B-C1</strain>
        <strain evidence="3 4">FH2-B-D1</strain>
    </source>
</reference>
<evidence type="ECO:0000313" key="3">
    <source>
        <dbReference type="EMBL" id="PJZ62529.1"/>
    </source>
</evidence>
<proteinExistence type="predicted"/>
<evidence type="ECO:0000313" key="4">
    <source>
        <dbReference type="Proteomes" id="UP000232149"/>
    </source>
</evidence>
<dbReference type="Proteomes" id="UP000232149">
    <property type="component" value="Unassembled WGS sequence"/>
</dbReference>
<dbReference type="EMBL" id="NPDV01000010">
    <property type="protein sequence ID" value="PJZ52897.1"/>
    <property type="molecule type" value="Genomic_DNA"/>
</dbReference>
<comment type="caution">
    <text evidence="2">The sequence shown here is derived from an EMBL/GenBank/DDBJ whole genome shotgun (WGS) entry which is preliminary data.</text>
</comment>
<dbReference type="EMBL" id="NPDU01000015">
    <property type="protein sequence ID" value="PJZ62529.1"/>
    <property type="molecule type" value="Genomic_DNA"/>
</dbReference>
<dbReference type="AlphaFoldDB" id="A0A2M9YMZ2"/>
<dbReference type="Proteomes" id="UP000232188">
    <property type="component" value="Unassembled WGS sequence"/>
</dbReference>
<accession>A0A2M9YMZ2</accession>
<feature type="signal peptide" evidence="1">
    <location>
        <begin position="1"/>
        <end position="29"/>
    </location>
</feature>
<gene>
    <name evidence="3" type="ORF">CH376_07770</name>
    <name evidence="2" type="ORF">CH380_12605</name>
</gene>
<keyword evidence="4" id="KW-1185">Reference proteome</keyword>
<evidence type="ECO:0000313" key="5">
    <source>
        <dbReference type="Proteomes" id="UP000232188"/>
    </source>
</evidence>
<feature type="chain" id="PRO_5014780328" description="Porin" evidence="1">
    <location>
        <begin position="30"/>
        <end position="338"/>
    </location>
</feature>
<evidence type="ECO:0000313" key="2">
    <source>
        <dbReference type="EMBL" id="PJZ52897.1"/>
    </source>
</evidence>
<organism evidence="2 5">
    <name type="scientific">Leptospira adleri</name>
    <dbReference type="NCBI Taxonomy" id="2023186"/>
    <lineage>
        <taxon>Bacteria</taxon>
        <taxon>Pseudomonadati</taxon>
        <taxon>Spirochaetota</taxon>
        <taxon>Spirochaetia</taxon>
        <taxon>Leptospirales</taxon>
        <taxon>Leptospiraceae</taxon>
        <taxon>Leptospira</taxon>
    </lineage>
</organism>
<name>A0A2M9YMZ2_9LEPT</name>
<evidence type="ECO:0000256" key="1">
    <source>
        <dbReference type="SAM" id="SignalP"/>
    </source>
</evidence>
<sequence>MFFRSQLKILAQILLIGSVSLGAAGALSAEENEIAKVSEAGVHQLEVDRVLSVPLAGTFQLDEDDFPFSKQSRLRLSQKENPSQSKIQNSVPSISSESHLRAESFVGKNCFSISLPADSKLNSIFSLSISSETSDSNLARFQGIIKNSSSPNFQNKPWEQIGVSPLSDLNCPLFVYFRADKNFCSSEADFLAETILGFDWRSGGFVDFQSEDSIGKPNSYLANFENRIVSDSRADIAPSAEIVKGRRRIGDLPITGFSFWKAGKNSNSYPVTDEEQRLLVSGEISWEFLLFKSRKDISLQIQWDGRSESSHKNKNKNKNDWKSIVVFLEKPVLDSPVG</sequence>